<dbReference type="PANTHER" id="PTHR45339">
    <property type="entry name" value="HYBRID SIGNAL TRANSDUCTION HISTIDINE KINASE J"/>
    <property type="match status" value="1"/>
</dbReference>
<evidence type="ECO:0000256" key="3">
    <source>
        <dbReference type="ARBA" id="ARBA00022553"/>
    </source>
</evidence>
<feature type="signal peptide" evidence="6">
    <location>
        <begin position="1"/>
        <end position="23"/>
    </location>
</feature>
<feature type="chain" id="PRO_5003255899" description="histidine kinase" evidence="6">
    <location>
        <begin position="24"/>
        <end position="787"/>
    </location>
</feature>
<evidence type="ECO:0000259" key="8">
    <source>
        <dbReference type="PROSITE" id="PS50110"/>
    </source>
</evidence>
<dbReference type="FunFam" id="3.30.565.10:FF:000010">
    <property type="entry name" value="Sensor histidine kinase RcsC"/>
    <property type="match status" value="1"/>
</dbReference>
<evidence type="ECO:0000313" key="10">
    <source>
        <dbReference type="Proteomes" id="UP000000310"/>
    </source>
</evidence>
<evidence type="ECO:0000313" key="9">
    <source>
        <dbReference type="EMBL" id="ADY53050.1"/>
    </source>
</evidence>
<accession>F0S4N2</accession>
<sequence length="787" mass="89632">MLKQLSHWFLTLLFCFSFTSVFSSDDSEIYAKKGIIDLRKHDFSKNAKVKGEWFFYWNQLIAPSNSLPPGGLLVNFPLKWTDYKTNGKTLPSVGYASYTSKLLLPHDSAVYTLLIPPTYSSYKFFINNRLVAVNGKVTTSPKGFVPHFQTKLVNLNSTNDTIILTLQVANYAHSKGGTMDPLIIGRKENLELKKDRSDAIILILTGCLIMGGFFFLALFLVGRRDNAILFFALFSILYSYRIIGTESYVLHSLFPNISWFLSIRLEYFSLFSSIGLFTLYNRFLFPQDVNKYIVRTVVTICISFSLATIFFSPFIFTQLINPFLFVCLFCLTYTPYVYLLAYKRKRPGAIYTIASTLVLVLIFSLTLFRYWRLIDHHQILNFFGYISIFFLQSLALSHRVSFALRRAKKEAETGLIAKSEFLSTMSHEIRTPLNSVIGVTHLLLKNSPREDQKEQLDIMLFSANNLLAIVNDILDYNKIEAGKISFENIKMDISKLAQNLISSQLSFADDKGIELRLNLDKNLSPHLKGDPTRLHQILSNLVHNAIKFTQKGFVELGIVVKNSNDNKQTLYFYVKDSGIGISKEKQDIIFDQFTQADSSTSRSFGGTGLGLAICKRILELQHSELRLESEENKGSTFFFTHTFEKETVLENSSSADQTVFDKKTDLEGAHILLVEDNIMNVYIAKAFLEKWGAIMDVAANGKESLEKLDINKHQLILMDLHMPIMDGYEATKQMRKMGVKLPIIALTANLPSDVEYELEKAEMDDIVVKPFLPEELLNKTLKHINKN</sequence>
<dbReference type="InterPro" id="IPR003661">
    <property type="entry name" value="HisK_dim/P_dom"/>
</dbReference>
<proteinExistence type="predicted"/>
<feature type="transmembrane region" description="Helical" evidence="5">
    <location>
        <begin position="228"/>
        <end position="251"/>
    </location>
</feature>
<dbReference type="InterPro" id="IPR011006">
    <property type="entry name" value="CheY-like_superfamily"/>
</dbReference>
<dbReference type="Proteomes" id="UP000000310">
    <property type="component" value="Chromosome"/>
</dbReference>
<keyword evidence="10" id="KW-1185">Reference proteome</keyword>
<evidence type="ECO:0000256" key="2">
    <source>
        <dbReference type="ARBA" id="ARBA00012438"/>
    </source>
</evidence>
<dbReference type="AlphaFoldDB" id="F0S4N2"/>
<dbReference type="CDD" id="cd17546">
    <property type="entry name" value="REC_hyHK_CKI1_RcsC-like"/>
    <property type="match status" value="1"/>
</dbReference>
<dbReference type="InterPro" id="IPR005467">
    <property type="entry name" value="His_kinase_dom"/>
</dbReference>
<dbReference type="HOGENOM" id="CLU_011115_1_1_10"/>
<dbReference type="Pfam" id="PF02518">
    <property type="entry name" value="HATPase_c"/>
    <property type="match status" value="1"/>
</dbReference>
<dbReference type="STRING" id="762903.Pedsa_2505"/>
<dbReference type="Gene3D" id="3.40.50.2300">
    <property type="match status" value="1"/>
</dbReference>
<dbReference type="InterPro" id="IPR036890">
    <property type="entry name" value="HATPase_C_sf"/>
</dbReference>
<reference evidence="10" key="2">
    <citation type="submission" date="2011-02" db="EMBL/GenBank/DDBJ databases">
        <title>The complete genome of Pedobacter saltans DSM 12145.</title>
        <authorList>
            <consortium name="US DOE Joint Genome Institute (JGI-PGF)"/>
            <person name="Lucas S."/>
            <person name="Copeland A."/>
            <person name="Lapidus A."/>
            <person name="Bruce D."/>
            <person name="Goodwin L."/>
            <person name="Pitluck S."/>
            <person name="Kyrpides N."/>
            <person name="Mavromatis K."/>
            <person name="Pagani I."/>
            <person name="Ivanova N."/>
            <person name="Ovchinnikova G."/>
            <person name="Lu M."/>
            <person name="Detter J.C."/>
            <person name="Han C."/>
            <person name="Land M."/>
            <person name="Hauser L."/>
            <person name="Markowitz V."/>
            <person name="Cheng J.-F."/>
            <person name="Hugenholtz P."/>
            <person name="Woyke T."/>
            <person name="Wu D."/>
            <person name="Tindall B."/>
            <person name="Pomrenke H.G."/>
            <person name="Brambilla E."/>
            <person name="Klenk H.-P."/>
            <person name="Eisen J.A."/>
        </authorList>
    </citation>
    <scope>NUCLEOTIDE SEQUENCE [LARGE SCALE GENOMIC DNA]</scope>
    <source>
        <strain evidence="10">ATCC 51119 / DSM 12145 / JCM 21818 / LMG 10337 / NBRC 100064 / NCIMB 13643</strain>
    </source>
</reference>
<dbReference type="eggNOG" id="COG2205">
    <property type="taxonomic scope" value="Bacteria"/>
</dbReference>
<keyword evidence="5" id="KW-0812">Transmembrane</keyword>
<feature type="transmembrane region" description="Helical" evidence="5">
    <location>
        <begin position="257"/>
        <end position="280"/>
    </location>
</feature>
<dbReference type="SMART" id="SM00448">
    <property type="entry name" value="REC"/>
    <property type="match status" value="1"/>
</dbReference>
<feature type="modified residue" description="4-aspartylphosphate" evidence="4">
    <location>
        <position position="719"/>
    </location>
</feature>
<dbReference type="PRINTS" id="PR00344">
    <property type="entry name" value="BCTRLSENSOR"/>
</dbReference>
<dbReference type="SUPFAM" id="SSF55874">
    <property type="entry name" value="ATPase domain of HSP90 chaperone/DNA topoisomerase II/histidine kinase"/>
    <property type="match status" value="1"/>
</dbReference>
<keyword evidence="6" id="KW-0732">Signal</keyword>
<keyword evidence="5" id="KW-0472">Membrane</keyword>
<keyword evidence="9" id="KW-0418">Kinase</keyword>
<dbReference type="GO" id="GO:0000155">
    <property type="term" value="F:phosphorelay sensor kinase activity"/>
    <property type="evidence" value="ECO:0007669"/>
    <property type="project" value="InterPro"/>
</dbReference>
<feature type="transmembrane region" description="Helical" evidence="5">
    <location>
        <begin position="322"/>
        <end position="342"/>
    </location>
</feature>
<evidence type="ECO:0000256" key="6">
    <source>
        <dbReference type="SAM" id="SignalP"/>
    </source>
</evidence>
<dbReference type="CDD" id="cd00082">
    <property type="entry name" value="HisKA"/>
    <property type="match status" value="1"/>
</dbReference>
<dbReference type="InterPro" id="IPR003594">
    <property type="entry name" value="HATPase_dom"/>
</dbReference>
<dbReference type="EC" id="2.7.13.3" evidence="2"/>
<dbReference type="Pfam" id="PF00512">
    <property type="entry name" value="HisKA"/>
    <property type="match status" value="1"/>
</dbReference>
<dbReference type="InterPro" id="IPR001789">
    <property type="entry name" value="Sig_transdc_resp-reg_receiver"/>
</dbReference>
<dbReference type="SMART" id="SM00388">
    <property type="entry name" value="HisKA"/>
    <property type="match status" value="1"/>
</dbReference>
<dbReference type="PROSITE" id="PS50109">
    <property type="entry name" value="HIS_KIN"/>
    <property type="match status" value="1"/>
</dbReference>
<dbReference type="InterPro" id="IPR036097">
    <property type="entry name" value="HisK_dim/P_sf"/>
</dbReference>
<dbReference type="SUPFAM" id="SSF47384">
    <property type="entry name" value="Homodimeric domain of signal transducing histidine kinase"/>
    <property type="match status" value="1"/>
</dbReference>
<dbReference type="SMART" id="SM00387">
    <property type="entry name" value="HATPase_c"/>
    <property type="match status" value="1"/>
</dbReference>
<dbReference type="PANTHER" id="PTHR45339:SF3">
    <property type="entry name" value="HISTIDINE KINASE"/>
    <property type="match status" value="1"/>
</dbReference>
<dbReference type="InterPro" id="IPR011623">
    <property type="entry name" value="7TMR_DISM_rcpt_extracell_dom1"/>
</dbReference>
<name>F0S4N2_PSESL</name>
<evidence type="ECO:0000256" key="5">
    <source>
        <dbReference type="SAM" id="Phobius"/>
    </source>
</evidence>
<keyword evidence="9" id="KW-0808">Transferase</keyword>
<keyword evidence="5" id="KW-1133">Transmembrane helix</keyword>
<dbReference type="Gene3D" id="1.10.287.130">
    <property type="match status" value="1"/>
</dbReference>
<dbReference type="SUPFAM" id="SSF52172">
    <property type="entry name" value="CheY-like"/>
    <property type="match status" value="1"/>
</dbReference>
<dbReference type="KEGG" id="psn:Pedsa_2505"/>
<dbReference type="OrthoDB" id="9811889at2"/>
<feature type="domain" description="Histidine kinase" evidence="7">
    <location>
        <begin position="424"/>
        <end position="645"/>
    </location>
</feature>
<evidence type="ECO:0000259" key="7">
    <source>
        <dbReference type="PROSITE" id="PS50109"/>
    </source>
</evidence>
<reference evidence="9 10" key="1">
    <citation type="journal article" date="2011" name="Stand. Genomic Sci.">
        <title>Complete genome sequence of the gliding, heparinolytic Pedobacter saltans type strain (113).</title>
        <authorList>
            <person name="Liolios K."/>
            <person name="Sikorski J."/>
            <person name="Lu M."/>
            <person name="Nolan M."/>
            <person name="Lapidus A."/>
            <person name="Lucas S."/>
            <person name="Hammon N."/>
            <person name="Deshpande S."/>
            <person name="Cheng J.F."/>
            <person name="Tapia R."/>
            <person name="Han C."/>
            <person name="Goodwin L."/>
            <person name="Pitluck S."/>
            <person name="Huntemann M."/>
            <person name="Ivanova N."/>
            <person name="Pagani I."/>
            <person name="Mavromatis K."/>
            <person name="Ovchinikova G."/>
            <person name="Pati A."/>
            <person name="Chen A."/>
            <person name="Palaniappan K."/>
            <person name="Land M."/>
            <person name="Hauser L."/>
            <person name="Brambilla E.M."/>
            <person name="Kotsyurbenko O."/>
            <person name="Rohde M."/>
            <person name="Tindall B.J."/>
            <person name="Abt B."/>
            <person name="Goker M."/>
            <person name="Detter J.C."/>
            <person name="Woyke T."/>
            <person name="Bristow J."/>
            <person name="Eisen J.A."/>
            <person name="Markowitz V."/>
            <person name="Hugenholtz P."/>
            <person name="Klenk H.P."/>
            <person name="Kyrpides N.C."/>
        </authorList>
    </citation>
    <scope>NUCLEOTIDE SEQUENCE [LARGE SCALE GENOMIC DNA]</scope>
    <source>
        <strain evidence="10">ATCC 51119 / DSM 12145 / JCM 21818 / LMG 10337 / NBRC 100064 / NCIMB 13643</strain>
    </source>
</reference>
<feature type="domain" description="Response regulatory" evidence="8">
    <location>
        <begin position="670"/>
        <end position="784"/>
    </location>
</feature>
<dbReference type="EMBL" id="CP002545">
    <property type="protein sequence ID" value="ADY53050.1"/>
    <property type="molecule type" value="Genomic_DNA"/>
</dbReference>
<feature type="transmembrane region" description="Helical" evidence="5">
    <location>
        <begin position="199"/>
        <end position="221"/>
    </location>
</feature>
<evidence type="ECO:0000256" key="1">
    <source>
        <dbReference type="ARBA" id="ARBA00000085"/>
    </source>
</evidence>
<feature type="transmembrane region" description="Helical" evidence="5">
    <location>
        <begin position="377"/>
        <end position="396"/>
    </location>
</feature>
<gene>
    <name evidence="9" type="ordered locus">Pedsa_2505</name>
</gene>
<protein>
    <recommendedName>
        <fullName evidence="2">histidine kinase</fullName>
        <ecNumber evidence="2">2.7.13.3</ecNumber>
    </recommendedName>
</protein>
<organism evidence="9 10">
    <name type="scientific">Pseudopedobacter saltans (strain ATCC 51119 / DSM 12145 / JCM 21818 / CCUG 39354 / LMG 10337 / NBRC 100064 / NCIMB 13643)</name>
    <name type="common">Pedobacter saltans</name>
    <dbReference type="NCBI Taxonomy" id="762903"/>
    <lineage>
        <taxon>Bacteria</taxon>
        <taxon>Pseudomonadati</taxon>
        <taxon>Bacteroidota</taxon>
        <taxon>Sphingobacteriia</taxon>
        <taxon>Sphingobacteriales</taxon>
        <taxon>Sphingobacteriaceae</taxon>
        <taxon>Pseudopedobacter</taxon>
    </lineage>
</organism>
<feature type="transmembrane region" description="Helical" evidence="5">
    <location>
        <begin position="292"/>
        <end position="316"/>
    </location>
</feature>
<dbReference type="Gene3D" id="3.30.565.10">
    <property type="entry name" value="Histidine kinase-like ATPase, C-terminal domain"/>
    <property type="match status" value="1"/>
</dbReference>
<evidence type="ECO:0000256" key="4">
    <source>
        <dbReference type="PROSITE-ProRule" id="PRU00169"/>
    </source>
</evidence>
<dbReference type="PROSITE" id="PS50110">
    <property type="entry name" value="RESPONSE_REGULATORY"/>
    <property type="match status" value="1"/>
</dbReference>
<dbReference type="CDD" id="cd16922">
    <property type="entry name" value="HATPase_EvgS-ArcB-TorS-like"/>
    <property type="match status" value="1"/>
</dbReference>
<dbReference type="Pfam" id="PF00072">
    <property type="entry name" value="Response_reg"/>
    <property type="match status" value="1"/>
</dbReference>
<keyword evidence="3 4" id="KW-0597">Phosphoprotein</keyword>
<comment type="catalytic activity">
    <reaction evidence="1">
        <text>ATP + protein L-histidine = ADP + protein N-phospho-L-histidine.</text>
        <dbReference type="EC" id="2.7.13.3"/>
    </reaction>
</comment>
<feature type="transmembrane region" description="Helical" evidence="5">
    <location>
        <begin position="349"/>
        <end position="371"/>
    </location>
</feature>
<dbReference type="InterPro" id="IPR004358">
    <property type="entry name" value="Sig_transdc_His_kin-like_C"/>
</dbReference>
<dbReference type="RefSeq" id="WP_013633535.1">
    <property type="nucleotide sequence ID" value="NC_015177.1"/>
</dbReference>
<dbReference type="Pfam" id="PF07695">
    <property type="entry name" value="7TMR-DISM_7TM"/>
    <property type="match status" value="1"/>
</dbReference>